<organism evidence="1 2">
    <name type="scientific">Rhizopus azygosporus</name>
    <name type="common">Rhizopus microsporus var. azygosporus</name>
    <dbReference type="NCBI Taxonomy" id="86630"/>
    <lineage>
        <taxon>Eukaryota</taxon>
        <taxon>Fungi</taxon>
        <taxon>Fungi incertae sedis</taxon>
        <taxon>Mucoromycota</taxon>
        <taxon>Mucoromycotina</taxon>
        <taxon>Mucoromycetes</taxon>
        <taxon>Mucorales</taxon>
        <taxon>Mucorineae</taxon>
        <taxon>Rhizopodaceae</taxon>
        <taxon>Rhizopus</taxon>
    </lineage>
</organism>
<accession>A0A367JQX2</accession>
<evidence type="ECO:0000313" key="1">
    <source>
        <dbReference type="EMBL" id="RCH92350.1"/>
    </source>
</evidence>
<gene>
    <name evidence="1" type="ORF">CU097_010419</name>
</gene>
<protein>
    <submittedName>
        <fullName evidence="1">Uncharacterized protein</fullName>
    </submittedName>
</protein>
<reference evidence="1 2" key="1">
    <citation type="journal article" date="2018" name="G3 (Bethesda)">
        <title>Phylogenetic and Phylogenomic Definition of Rhizopus Species.</title>
        <authorList>
            <person name="Gryganskyi A.P."/>
            <person name="Golan J."/>
            <person name="Dolatabadi S."/>
            <person name="Mondo S."/>
            <person name="Robb S."/>
            <person name="Idnurm A."/>
            <person name="Muszewska A."/>
            <person name="Steczkiewicz K."/>
            <person name="Masonjones S."/>
            <person name="Liao H.L."/>
            <person name="Gajdeczka M.T."/>
            <person name="Anike F."/>
            <person name="Vuek A."/>
            <person name="Anishchenko I.M."/>
            <person name="Voigt K."/>
            <person name="de Hoog G.S."/>
            <person name="Smith M.E."/>
            <person name="Heitman J."/>
            <person name="Vilgalys R."/>
            <person name="Stajich J.E."/>
        </authorList>
    </citation>
    <scope>NUCLEOTIDE SEQUENCE [LARGE SCALE GENOMIC DNA]</scope>
    <source>
        <strain evidence="1 2">CBS 357.93</strain>
    </source>
</reference>
<keyword evidence="2" id="KW-1185">Reference proteome</keyword>
<evidence type="ECO:0000313" key="2">
    <source>
        <dbReference type="Proteomes" id="UP000252139"/>
    </source>
</evidence>
<comment type="caution">
    <text evidence="1">The sequence shown here is derived from an EMBL/GenBank/DDBJ whole genome shotgun (WGS) entry which is preliminary data.</text>
</comment>
<dbReference type="EMBL" id="PJQL01000841">
    <property type="protein sequence ID" value="RCH92350.1"/>
    <property type="molecule type" value="Genomic_DNA"/>
</dbReference>
<dbReference type="AlphaFoldDB" id="A0A367JQX2"/>
<dbReference type="Proteomes" id="UP000252139">
    <property type="component" value="Unassembled WGS sequence"/>
</dbReference>
<name>A0A367JQX2_RHIAZ</name>
<sequence>MLELGEPEELWEEDGCELGAVEDDGIGVEERDGSVVGARLLGELEDEDESVDDVVEVVLDNGPLELLRDGVDWPLLEELVLEGDDGLVGGTELLDDDTWVLDEVFGVSEVVDAVDLVGVIDVVRDGGQVSEG</sequence>
<proteinExistence type="predicted"/>